<sequence>MGKVLFFPFHVLIRCKDLVVNVVLLPFQVLNRAGQATQTMWTTCVDGAVWLLHLPGNATRSVLVSIQRAAAATTSMTMNSLHAVLSNFTNSQAYEAILRSANVTTQLYSTVMDHSHVWKEFVSQLVSALPQTSRRTWHQIGFVWHDVHSEVAFRTVSSLMVVRLLTEEGVERIQRYLHRLVLPR</sequence>
<reference evidence="1" key="1">
    <citation type="submission" date="2021-01" db="EMBL/GenBank/DDBJ databases">
        <authorList>
            <person name="Corre E."/>
            <person name="Pelletier E."/>
            <person name="Niang G."/>
            <person name="Scheremetjew M."/>
            <person name="Finn R."/>
            <person name="Kale V."/>
            <person name="Holt S."/>
            <person name="Cochrane G."/>
            <person name="Meng A."/>
            <person name="Brown T."/>
            <person name="Cohen L."/>
        </authorList>
    </citation>
    <scope>NUCLEOTIDE SEQUENCE</scope>
    <source>
        <strain evidence="1">CCMP3328</strain>
    </source>
</reference>
<dbReference type="EMBL" id="HBEF01016444">
    <property type="protein sequence ID" value="CAD8338143.1"/>
    <property type="molecule type" value="Transcribed_RNA"/>
</dbReference>
<dbReference type="AlphaFoldDB" id="A0A7R9WYI6"/>
<gene>
    <name evidence="1" type="ORF">CAUS1442_LOCUS10271</name>
</gene>
<proteinExistence type="predicted"/>
<organism evidence="1">
    <name type="scientific">Craspedostauros australis</name>
    <dbReference type="NCBI Taxonomy" id="1486917"/>
    <lineage>
        <taxon>Eukaryota</taxon>
        <taxon>Sar</taxon>
        <taxon>Stramenopiles</taxon>
        <taxon>Ochrophyta</taxon>
        <taxon>Bacillariophyta</taxon>
        <taxon>Bacillariophyceae</taxon>
        <taxon>Bacillariophycidae</taxon>
        <taxon>Naviculales</taxon>
        <taxon>Naviculaceae</taxon>
        <taxon>Craspedostauros</taxon>
    </lineage>
</organism>
<accession>A0A7R9WYI6</accession>
<evidence type="ECO:0000313" key="1">
    <source>
        <dbReference type="EMBL" id="CAD8338143.1"/>
    </source>
</evidence>
<protein>
    <submittedName>
        <fullName evidence="1">Uncharacterized protein</fullName>
    </submittedName>
</protein>
<name>A0A7R9WYI6_9STRA</name>